<accession>A0AAN7H3I8</accession>
<keyword evidence="1" id="KW-0175">Coiled coil</keyword>
<keyword evidence="4" id="KW-1185">Reference proteome</keyword>
<protein>
    <submittedName>
        <fullName evidence="3">Uncharacterized protein</fullName>
    </submittedName>
</protein>
<feature type="coiled-coil region" evidence="1">
    <location>
        <begin position="236"/>
        <end position="373"/>
    </location>
</feature>
<dbReference type="EMBL" id="JAXIOK010000019">
    <property type="protein sequence ID" value="KAK4748617.1"/>
    <property type="molecule type" value="Genomic_DNA"/>
</dbReference>
<feature type="compositionally biased region" description="Basic residues" evidence="2">
    <location>
        <begin position="650"/>
        <end position="663"/>
    </location>
</feature>
<feature type="compositionally biased region" description="Polar residues" evidence="2">
    <location>
        <begin position="602"/>
        <end position="611"/>
    </location>
</feature>
<gene>
    <name evidence="3" type="ORF">SAY87_015203</name>
</gene>
<feature type="compositionally biased region" description="Basic and acidic residues" evidence="2">
    <location>
        <begin position="562"/>
        <end position="571"/>
    </location>
</feature>
<evidence type="ECO:0000313" key="4">
    <source>
        <dbReference type="Proteomes" id="UP001345219"/>
    </source>
</evidence>
<reference evidence="3 4" key="1">
    <citation type="journal article" date="2023" name="Hortic Res">
        <title>Pangenome of water caltrop reveals structural variations and asymmetric subgenome divergence after allopolyploidization.</title>
        <authorList>
            <person name="Zhang X."/>
            <person name="Chen Y."/>
            <person name="Wang L."/>
            <person name="Yuan Y."/>
            <person name="Fang M."/>
            <person name="Shi L."/>
            <person name="Lu R."/>
            <person name="Comes H.P."/>
            <person name="Ma Y."/>
            <person name="Chen Y."/>
            <person name="Huang G."/>
            <person name="Zhou Y."/>
            <person name="Zheng Z."/>
            <person name="Qiu Y."/>
        </authorList>
    </citation>
    <scope>NUCLEOTIDE SEQUENCE [LARGE SCALE GENOMIC DNA]</scope>
    <source>
        <tissue evidence="3">Roots</tissue>
    </source>
</reference>
<dbReference type="PANTHER" id="PTHR31071">
    <property type="entry name" value="GB|AAF24581.1"/>
    <property type="match status" value="1"/>
</dbReference>
<dbReference type="Proteomes" id="UP001345219">
    <property type="component" value="Chromosome 12"/>
</dbReference>
<organism evidence="3 4">
    <name type="scientific">Trapa incisa</name>
    <dbReference type="NCBI Taxonomy" id="236973"/>
    <lineage>
        <taxon>Eukaryota</taxon>
        <taxon>Viridiplantae</taxon>
        <taxon>Streptophyta</taxon>
        <taxon>Embryophyta</taxon>
        <taxon>Tracheophyta</taxon>
        <taxon>Spermatophyta</taxon>
        <taxon>Magnoliopsida</taxon>
        <taxon>eudicotyledons</taxon>
        <taxon>Gunneridae</taxon>
        <taxon>Pentapetalae</taxon>
        <taxon>rosids</taxon>
        <taxon>malvids</taxon>
        <taxon>Myrtales</taxon>
        <taxon>Lythraceae</taxon>
        <taxon>Trapa</taxon>
    </lineage>
</organism>
<feature type="region of interest" description="Disordered" evidence="2">
    <location>
        <begin position="595"/>
        <end position="663"/>
    </location>
</feature>
<evidence type="ECO:0000313" key="3">
    <source>
        <dbReference type="EMBL" id="KAK4748617.1"/>
    </source>
</evidence>
<dbReference type="PANTHER" id="PTHR31071:SF59">
    <property type="entry name" value="INTRACELLULAR PROTEIN TRANSPORTER USO1-LIKE PROTEIN"/>
    <property type="match status" value="1"/>
</dbReference>
<proteinExistence type="predicted"/>
<evidence type="ECO:0000256" key="2">
    <source>
        <dbReference type="SAM" id="MobiDB-lite"/>
    </source>
</evidence>
<dbReference type="InterPro" id="IPR043424">
    <property type="entry name" value="BLT-like"/>
</dbReference>
<feature type="compositionally biased region" description="Basic and acidic residues" evidence="2">
    <location>
        <begin position="542"/>
        <end position="553"/>
    </location>
</feature>
<sequence>MESGEKSGEREAEKLENLRGKLRRRGVLLVSSRKKGPSTSTPVRLFGFTRELIISPDAAANPPLPPPSSSSSSRYISARKLAAALWEFHHYFPFSRMHRGAAVSNGGPPRLRRLKDKDDGRDFEAAHFMADPSPSSPDQPGSASSFRRLMATSFLHHHPLGERSRGAIQPMSPVSYGSWMEVTTPYNLAVTPSSSLDLRGRPKETNYSLKTSTELLKVLNRIWSLEEQHASNMSLIKALKMKLDDSKVRIKELLRDQQSGRREIDALMKQIVEDKIVRKNKEQEKIHAAVQSTRDELEDERKLRKQSESLHRKLARELSDTKNSLSSALRELENESKSRKLLEDLCDEFAIGIRDYEHEVRALKQKDDKQRGQESNRDRVILHVSESWLDERMHMKLEEAESGVRERGSIVEKLSFELETFLKAKKKAALRPREDRKSMEAVPFNEVVSVPLVDEDYSDKSDSNCFELKRQEKKDELMEHEGKEAAAKINIEEENIQKTANVVKKKVGSSARRKARNPTSLQVKFEEQMARVLMGSRYKNSKRTEAEREKNSDGVRVPPEIGAHKPDEIESKNIASSNVASDFIKNQLMITGAGENNGGEASCSNHSTWRTRTGPVRQWPDLDDLRSSAKLPPVLKGSDIMAKLTEPRSKGQKSRLKASRGIS</sequence>
<evidence type="ECO:0000256" key="1">
    <source>
        <dbReference type="SAM" id="Coils"/>
    </source>
</evidence>
<feature type="region of interest" description="Disordered" evidence="2">
    <location>
        <begin position="540"/>
        <end position="574"/>
    </location>
</feature>
<dbReference type="AlphaFoldDB" id="A0AAN7H3I8"/>
<comment type="caution">
    <text evidence="3">The sequence shown here is derived from an EMBL/GenBank/DDBJ whole genome shotgun (WGS) entry which is preliminary data.</text>
</comment>
<name>A0AAN7H3I8_9MYRT</name>